<dbReference type="Ensembl" id="ENSCINT00000004651.3">
    <property type="protein sequence ID" value="ENSCINP00000004651.3"/>
    <property type="gene ID" value="ENSCING00000002278.3"/>
</dbReference>
<dbReference type="InterPro" id="IPR007110">
    <property type="entry name" value="Ig-like_dom"/>
</dbReference>
<name>F6VGD9_CIOIN</name>
<sequence length="252" mass="27980">MKKLSLHSLLMVLEIIASFTETNGQAIVNSGCTTAPARVLKLYKGWQFRGDCSLLSDYLPVPVPPLPPLGGGLPPPPIIDPVVNIKCTVRDQAGSIVHSYNGTIDNFVHKNVDPYVIESVTSDFNLSFTVISADGCATRLWQIKVTDFVQQSCQDSKSTTGSIINLNKPCHNTLLRLTCDLEPTTDRPVLVKPEQLNVTWYRNCEPITRDEQQIQEDRHGFRINNLLLSTYTTSAYHDFAADYSCAVMQNGH</sequence>
<evidence type="ECO:0000256" key="1">
    <source>
        <dbReference type="SAM" id="SignalP"/>
    </source>
</evidence>
<dbReference type="EMBL" id="EAAA01001272">
    <property type="status" value="NOT_ANNOTATED_CDS"/>
    <property type="molecule type" value="Genomic_DNA"/>
</dbReference>
<dbReference type="PROSITE" id="PS50835">
    <property type="entry name" value="IG_LIKE"/>
    <property type="match status" value="1"/>
</dbReference>
<accession>F6VGD9</accession>
<keyword evidence="1" id="KW-0732">Signal</keyword>
<reference evidence="4" key="1">
    <citation type="journal article" date="2002" name="Science">
        <title>The draft genome of Ciona intestinalis: insights into chordate and vertebrate origins.</title>
        <authorList>
            <person name="Dehal P."/>
            <person name="Satou Y."/>
            <person name="Campbell R.K."/>
            <person name="Chapman J."/>
            <person name="Degnan B."/>
            <person name="De Tomaso A."/>
            <person name="Davidson B."/>
            <person name="Di Gregorio A."/>
            <person name="Gelpke M."/>
            <person name="Goodstein D.M."/>
            <person name="Harafuji N."/>
            <person name="Hastings K.E."/>
            <person name="Ho I."/>
            <person name="Hotta K."/>
            <person name="Huang W."/>
            <person name="Kawashima T."/>
            <person name="Lemaire P."/>
            <person name="Martinez D."/>
            <person name="Meinertzhagen I.A."/>
            <person name="Necula S."/>
            <person name="Nonaka M."/>
            <person name="Putnam N."/>
            <person name="Rash S."/>
            <person name="Saiga H."/>
            <person name="Satake M."/>
            <person name="Terry A."/>
            <person name="Yamada L."/>
            <person name="Wang H.G."/>
            <person name="Awazu S."/>
            <person name="Azumi K."/>
            <person name="Boore J."/>
            <person name="Branno M."/>
            <person name="Chin-Bow S."/>
            <person name="DeSantis R."/>
            <person name="Doyle S."/>
            <person name="Francino P."/>
            <person name="Keys D.N."/>
            <person name="Haga S."/>
            <person name="Hayashi H."/>
            <person name="Hino K."/>
            <person name="Imai K.S."/>
            <person name="Inaba K."/>
            <person name="Kano S."/>
            <person name="Kobayashi K."/>
            <person name="Kobayashi M."/>
            <person name="Lee B.I."/>
            <person name="Makabe K.W."/>
            <person name="Manohar C."/>
            <person name="Matassi G."/>
            <person name="Medina M."/>
            <person name="Mochizuki Y."/>
            <person name="Mount S."/>
            <person name="Morishita T."/>
            <person name="Miura S."/>
            <person name="Nakayama A."/>
            <person name="Nishizaka S."/>
            <person name="Nomoto H."/>
            <person name="Ohta F."/>
            <person name="Oishi K."/>
            <person name="Rigoutsos I."/>
            <person name="Sano M."/>
            <person name="Sasaki A."/>
            <person name="Sasakura Y."/>
            <person name="Shoguchi E."/>
            <person name="Shin-i T."/>
            <person name="Spagnuolo A."/>
            <person name="Stainier D."/>
            <person name="Suzuki M.M."/>
            <person name="Tassy O."/>
            <person name="Takatori N."/>
            <person name="Tokuoka M."/>
            <person name="Yagi K."/>
            <person name="Yoshizaki F."/>
            <person name="Wada S."/>
            <person name="Zhang C."/>
            <person name="Hyatt P.D."/>
            <person name="Larimer F."/>
            <person name="Detter C."/>
            <person name="Doggett N."/>
            <person name="Glavina T."/>
            <person name="Hawkins T."/>
            <person name="Richardson P."/>
            <person name="Lucas S."/>
            <person name="Kohara Y."/>
            <person name="Levine M."/>
            <person name="Satoh N."/>
            <person name="Rokhsar D.S."/>
        </authorList>
    </citation>
    <scope>NUCLEOTIDE SEQUENCE [LARGE SCALE GENOMIC DNA]</scope>
</reference>
<evidence type="ECO:0000313" key="3">
    <source>
        <dbReference type="Ensembl" id="ENSCINP00000004651.3"/>
    </source>
</evidence>
<feature type="chain" id="PRO_5003348798" description="Ig-like domain-containing protein" evidence="1">
    <location>
        <begin position="25"/>
        <end position="252"/>
    </location>
</feature>
<feature type="signal peptide" evidence="1">
    <location>
        <begin position="1"/>
        <end position="24"/>
    </location>
</feature>
<reference evidence="3" key="4">
    <citation type="submission" date="2025-09" db="UniProtKB">
        <authorList>
            <consortium name="Ensembl"/>
        </authorList>
    </citation>
    <scope>IDENTIFICATION</scope>
</reference>
<organism evidence="3 4">
    <name type="scientific">Ciona intestinalis</name>
    <name type="common">Transparent sea squirt</name>
    <name type="synonym">Ascidia intestinalis</name>
    <dbReference type="NCBI Taxonomy" id="7719"/>
    <lineage>
        <taxon>Eukaryota</taxon>
        <taxon>Metazoa</taxon>
        <taxon>Chordata</taxon>
        <taxon>Tunicata</taxon>
        <taxon>Ascidiacea</taxon>
        <taxon>Phlebobranchia</taxon>
        <taxon>Cionidae</taxon>
        <taxon>Ciona</taxon>
    </lineage>
</organism>
<reference evidence="3" key="3">
    <citation type="submission" date="2025-08" db="UniProtKB">
        <authorList>
            <consortium name="Ensembl"/>
        </authorList>
    </citation>
    <scope>IDENTIFICATION</scope>
</reference>
<keyword evidence="4" id="KW-1185">Reference proteome</keyword>
<reference evidence="3" key="2">
    <citation type="journal article" date="2008" name="Genome Biol.">
        <title>Improved genome assembly and evidence-based global gene model set for the chordate Ciona intestinalis: new insight into intron and operon populations.</title>
        <authorList>
            <person name="Satou Y."/>
            <person name="Mineta K."/>
            <person name="Ogasawara M."/>
            <person name="Sasakura Y."/>
            <person name="Shoguchi E."/>
            <person name="Ueno K."/>
            <person name="Yamada L."/>
            <person name="Matsumoto J."/>
            <person name="Wasserscheid J."/>
            <person name="Dewar K."/>
            <person name="Wiley G.B."/>
            <person name="Macmil S.L."/>
            <person name="Roe B.A."/>
            <person name="Zeller R.W."/>
            <person name="Hastings K.E."/>
            <person name="Lemaire P."/>
            <person name="Lindquist E."/>
            <person name="Endo T."/>
            <person name="Hotta K."/>
            <person name="Inaba K."/>
        </authorList>
    </citation>
    <scope>NUCLEOTIDE SEQUENCE [LARGE SCALE GENOMIC DNA]</scope>
    <source>
        <strain evidence="3">wild type</strain>
    </source>
</reference>
<evidence type="ECO:0000313" key="4">
    <source>
        <dbReference type="Proteomes" id="UP000008144"/>
    </source>
</evidence>
<proteinExistence type="predicted"/>
<evidence type="ECO:0000259" key="2">
    <source>
        <dbReference type="PROSITE" id="PS50835"/>
    </source>
</evidence>
<protein>
    <recommendedName>
        <fullName evidence="2">Ig-like domain-containing protein</fullName>
    </recommendedName>
</protein>
<dbReference type="InParanoid" id="F6VGD9"/>
<dbReference type="Proteomes" id="UP000008144">
    <property type="component" value="Chromosome 14"/>
</dbReference>
<dbReference type="HOGENOM" id="CLU_1104819_0_0_1"/>
<dbReference type="AlphaFoldDB" id="F6VGD9"/>
<feature type="domain" description="Ig-like" evidence="2">
    <location>
        <begin position="146"/>
        <end position="252"/>
    </location>
</feature>